<dbReference type="EMBL" id="GIFC01003322">
    <property type="protein sequence ID" value="MXU85405.1"/>
    <property type="molecule type" value="Transcribed_RNA"/>
</dbReference>
<feature type="region of interest" description="Disordered" evidence="1">
    <location>
        <begin position="28"/>
        <end position="86"/>
    </location>
</feature>
<dbReference type="AlphaFoldDB" id="A0A6B0U9W6"/>
<name>A0A6B0U9W6_IXORI</name>
<feature type="compositionally biased region" description="Low complexity" evidence="1">
    <location>
        <begin position="46"/>
        <end position="55"/>
    </location>
</feature>
<organism evidence="2">
    <name type="scientific">Ixodes ricinus</name>
    <name type="common">Common tick</name>
    <name type="synonym">Acarus ricinus</name>
    <dbReference type="NCBI Taxonomy" id="34613"/>
    <lineage>
        <taxon>Eukaryota</taxon>
        <taxon>Metazoa</taxon>
        <taxon>Ecdysozoa</taxon>
        <taxon>Arthropoda</taxon>
        <taxon>Chelicerata</taxon>
        <taxon>Arachnida</taxon>
        <taxon>Acari</taxon>
        <taxon>Parasitiformes</taxon>
        <taxon>Ixodida</taxon>
        <taxon>Ixodoidea</taxon>
        <taxon>Ixodidae</taxon>
        <taxon>Ixodinae</taxon>
        <taxon>Ixodes</taxon>
    </lineage>
</organism>
<reference evidence="2" key="1">
    <citation type="submission" date="2019-12" db="EMBL/GenBank/DDBJ databases">
        <title>An insight into the sialome of adult female Ixodes ricinus ticks feeding for 6 days.</title>
        <authorList>
            <person name="Perner J."/>
            <person name="Ribeiro J.M.C."/>
        </authorList>
    </citation>
    <scope>NUCLEOTIDE SEQUENCE</scope>
    <source>
        <strain evidence="2">Semi-engorged</strain>
        <tissue evidence="2">Salivary glands</tissue>
    </source>
</reference>
<protein>
    <submittedName>
        <fullName evidence="2">Putative secreted protein</fullName>
    </submittedName>
</protein>
<proteinExistence type="predicted"/>
<feature type="compositionally biased region" description="Polar residues" evidence="1">
    <location>
        <begin position="28"/>
        <end position="45"/>
    </location>
</feature>
<evidence type="ECO:0000256" key="1">
    <source>
        <dbReference type="SAM" id="MobiDB-lite"/>
    </source>
</evidence>
<sequence length="86" mass="9006">MRATSSSLLTGLSGLAGLSSIQITSARLSTAVQSPPPNSFTASHDSTTCRSTSSVKRSRRSACTSTSLSHTGHRHRGRTVASFSLR</sequence>
<evidence type="ECO:0000313" key="2">
    <source>
        <dbReference type="EMBL" id="MXU85405.1"/>
    </source>
</evidence>
<accession>A0A6B0U9W6</accession>